<dbReference type="RefSeq" id="WP_345011184.1">
    <property type="nucleotide sequence ID" value="NZ_BAAAZY010000007.1"/>
</dbReference>
<accession>A0ABP7URR1</accession>
<name>A0ABP7URR1_9ACTN</name>
<gene>
    <name evidence="2" type="ORF">GCM10022233_21970</name>
</gene>
<evidence type="ECO:0000259" key="1">
    <source>
        <dbReference type="Pfam" id="PF03372"/>
    </source>
</evidence>
<dbReference type="Proteomes" id="UP001499984">
    <property type="component" value="Unassembled WGS sequence"/>
</dbReference>
<dbReference type="SUPFAM" id="SSF56219">
    <property type="entry name" value="DNase I-like"/>
    <property type="match status" value="1"/>
</dbReference>
<reference evidence="3" key="1">
    <citation type="journal article" date="2019" name="Int. J. Syst. Evol. Microbiol.">
        <title>The Global Catalogue of Microorganisms (GCM) 10K type strain sequencing project: providing services to taxonomists for standard genome sequencing and annotation.</title>
        <authorList>
            <consortium name="The Broad Institute Genomics Platform"/>
            <consortium name="The Broad Institute Genome Sequencing Center for Infectious Disease"/>
            <person name="Wu L."/>
            <person name="Ma J."/>
        </authorList>
    </citation>
    <scope>NUCLEOTIDE SEQUENCE [LARGE SCALE GENOMIC DNA]</scope>
    <source>
        <strain evidence="3">JCM 16925</strain>
    </source>
</reference>
<dbReference type="InterPro" id="IPR036691">
    <property type="entry name" value="Endo/exonu/phosph_ase_sf"/>
</dbReference>
<dbReference type="EMBL" id="BAAAZY010000007">
    <property type="protein sequence ID" value="GAA4050983.1"/>
    <property type="molecule type" value="Genomic_DNA"/>
</dbReference>
<dbReference type="Pfam" id="PF03372">
    <property type="entry name" value="Exo_endo_phos"/>
    <property type="match status" value="1"/>
</dbReference>
<dbReference type="PANTHER" id="PTHR42834:SF1">
    <property type="entry name" value="ENDONUCLEASE_EXONUCLEASE_PHOSPHATASE FAMILY PROTEIN (AFU_ORTHOLOGUE AFUA_3G09210)"/>
    <property type="match status" value="1"/>
</dbReference>
<evidence type="ECO:0000313" key="2">
    <source>
        <dbReference type="EMBL" id="GAA4050983.1"/>
    </source>
</evidence>
<comment type="caution">
    <text evidence="2">The sequence shown here is derived from an EMBL/GenBank/DDBJ whole genome shotgun (WGS) entry which is preliminary data.</text>
</comment>
<organism evidence="2 3">
    <name type="scientific">Streptomyces shaanxiensis</name>
    <dbReference type="NCBI Taxonomy" id="653357"/>
    <lineage>
        <taxon>Bacteria</taxon>
        <taxon>Bacillati</taxon>
        <taxon>Actinomycetota</taxon>
        <taxon>Actinomycetes</taxon>
        <taxon>Kitasatosporales</taxon>
        <taxon>Streptomycetaceae</taxon>
        <taxon>Streptomyces</taxon>
    </lineage>
</organism>
<sequence>MTIRIATFNAENLFRRPRAFALEDDAARDKILADFNELVALLEKETYQQKDKDRMVELIKEHQVHNSEKDSPRPFFINQLKGAGAKLFQVDGPVDNPTIVIKADGRGKWPGWAELVRGDLSWTAVQNTARVVAEVNADVLLMVEVEDRLTLERFNEHVLGEALGHQPYPFNLLVDGNDPRGIDVGILSRHPITSVRSHIFDPGQGGMRLFSRDCPEFEIALNGTPLWILGNHFKSMIGGGAGLRKRQAERVREIYEAALQRSERVVVAGDLNDVMASTPVKKLLDAGLKDAMTHPTYTGDPGTHGPGTGDDDKLDYLMFSPKLWDRVEHVEVERRGIWAPRTFKSFQTVTSKATQASDHAAVYADLDL</sequence>
<evidence type="ECO:0000313" key="3">
    <source>
        <dbReference type="Proteomes" id="UP001499984"/>
    </source>
</evidence>
<proteinExistence type="predicted"/>
<protein>
    <recommendedName>
        <fullName evidence="1">Endonuclease/exonuclease/phosphatase domain-containing protein</fullName>
    </recommendedName>
</protein>
<dbReference type="PANTHER" id="PTHR42834">
    <property type="entry name" value="ENDONUCLEASE/EXONUCLEASE/PHOSPHATASE FAMILY PROTEIN (AFU_ORTHOLOGUE AFUA_3G09210)"/>
    <property type="match status" value="1"/>
</dbReference>
<feature type="domain" description="Endonuclease/exonuclease/phosphatase" evidence="1">
    <location>
        <begin position="127"/>
        <end position="359"/>
    </location>
</feature>
<keyword evidence="3" id="KW-1185">Reference proteome</keyword>
<dbReference type="InterPro" id="IPR005135">
    <property type="entry name" value="Endo/exonuclease/phosphatase"/>
</dbReference>
<dbReference type="Gene3D" id="3.60.10.10">
    <property type="entry name" value="Endonuclease/exonuclease/phosphatase"/>
    <property type="match status" value="1"/>
</dbReference>